<evidence type="ECO:0000313" key="1">
    <source>
        <dbReference type="EMBL" id="MBK3496852.1"/>
    </source>
</evidence>
<reference evidence="1 2" key="1">
    <citation type="submission" date="2020-12" db="EMBL/GenBank/DDBJ databases">
        <title>YIM B01967 draft genome.</title>
        <authorList>
            <person name="Yan X."/>
        </authorList>
    </citation>
    <scope>NUCLEOTIDE SEQUENCE [LARGE SCALE GENOMIC DNA]</scope>
    <source>
        <strain evidence="1 2">YIM B01967</strain>
    </source>
</reference>
<keyword evidence="2" id="KW-1185">Reference proteome</keyword>
<protein>
    <submittedName>
        <fullName evidence="1">Uncharacterized protein</fullName>
    </submittedName>
</protein>
<organism evidence="1 2">
    <name type="scientific">Viridibacillus soli</name>
    <dbReference type="NCBI Taxonomy" id="2798301"/>
    <lineage>
        <taxon>Bacteria</taxon>
        <taxon>Bacillati</taxon>
        <taxon>Bacillota</taxon>
        <taxon>Bacilli</taxon>
        <taxon>Bacillales</taxon>
        <taxon>Caryophanaceae</taxon>
        <taxon>Viridibacillus</taxon>
    </lineage>
</organism>
<dbReference type="Proteomes" id="UP000618943">
    <property type="component" value="Unassembled WGS sequence"/>
</dbReference>
<dbReference type="EMBL" id="JAEOAH010000042">
    <property type="protein sequence ID" value="MBK3496852.1"/>
    <property type="molecule type" value="Genomic_DNA"/>
</dbReference>
<gene>
    <name evidence="1" type="ORF">JFL43_18690</name>
</gene>
<sequence>MEQRLKKQQLTTVERHHLQCAANELLNTASKDTVLSTLAIYACLSKIKTPSTKR</sequence>
<evidence type="ECO:0000313" key="2">
    <source>
        <dbReference type="Proteomes" id="UP000618943"/>
    </source>
</evidence>
<name>A0ABS1HBM8_9BACL</name>
<comment type="caution">
    <text evidence="1">The sequence shown here is derived from an EMBL/GenBank/DDBJ whole genome shotgun (WGS) entry which is preliminary data.</text>
</comment>
<proteinExistence type="predicted"/>
<dbReference type="RefSeq" id="WP_200750204.1">
    <property type="nucleotide sequence ID" value="NZ_JAEOAH010000042.1"/>
</dbReference>
<accession>A0ABS1HBM8</accession>